<keyword evidence="2 5" id="KW-0812">Transmembrane</keyword>
<evidence type="ECO:0000256" key="1">
    <source>
        <dbReference type="ARBA" id="ARBA00004141"/>
    </source>
</evidence>
<dbReference type="PANTHER" id="PTHR13715">
    <property type="entry name" value="RYANODINE RECEPTOR AND IP3 RECEPTOR"/>
    <property type="match status" value="1"/>
</dbReference>
<dbReference type="PANTHER" id="PTHR13715:SF102">
    <property type="entry name" value="INOSITOL 1,4,5-TRISPHOSPHATE RECEPTOR"/>
    <property type="match status" value="1"/>
</dbReference>
<evidence type="ECO:0000313" key="8">
    <source>
        <dbReference type="Proteomes" id="UP001626550"/>
    </source>
</evidence>
<dbReference type="EMBL" id="JBJKFK010000207">
    <property type="protein sequence ID" value="KAL3318752.1"/>
    <property type="molecule type" value="Genomic_DNA"/>
</dbReference>
<dbReference type="Pfam" id="PF00520">
    <property type="entry name" value="Ion_trans"/>
    <property type="match status" value="1"/>
</dbReference>
<organism evidence="7 8">
    <name type="scientific">Cichlidogyrus casuarinus</name>
    <dbReference type="NCBI Taxonomy" id="1844966"/>
    <lineage>
        <taxon>Eukaryota</taxon>
        <taxon>Metazoa</taxon>
        <taxon>Spiralia</taxon>
        <taxon>Lophotrochozoa</taxon>
        <taxon>Platyhelminthes</taxon>
        <taxon>Monogenea</taxon>
        <taxon>Monopisthocotylea</taxon>
        <taxon>Dactylogyridea</taxon>
        <taxon>Ancyrocephalidae</taxon>
        <taxon>Cichlidogyrus</taxon>
    </lineage>
</organism>
<proteinExistence type="predicted"/>
<keyword evidence="8" id="KW-1185">Reference proteome</keyword>
<feature type="transmembrane region" description="Helical" evidence="5">
    <location>
        <begin position="69"/>
        <end position="91"/>
    </location>
</feature>
<gene>
    <name evidence="7" type="ORF">Ciccas_002579</name>
</gene>
<feature type="domain" description="Ion transport" evidence="6">
    <location>
        <begin position="19"/>
        <end position="97"/>
    </location>
</feature>
<evidence type="ECO:0000256" key="3">
    <source>
        <dbReference type="ARBA" id="ARBA00022989"/>
    </source>
</evidence>
<dbReference type="Proteomes" id="UP001626550">
    <property type="component" value="Unassembled WGS sequence"/>
</dbReference>
<dbReference type="GO" id="GO:0016020">
    <property type="term" value="C:membrane"/>
    <property type="evidence" value="ECO:0007669"/>
    <property type="project" value="UniProtKB-SubCell"/>
</dbReference>
<evidence type="ECO:0000313" key="7">
    <source>
        <dbReference type="EMBL" id="KAL3318752.1"/>
    </source>
</evidence>
<accession>A0ABD2QGU4</accession>
<protein>
    <recommendedName>
        <fullName evidence="6">Ion transport domain-containing protein</fullName>
    </recommendedName>
</protein>
<comment type="caution">
    <text evidence="7">The sequence shown here is derived from an EMBL/GenBank/DDBJ whole genome shotgun (WGS) entry which is preliminary data.</text>
</comment>
<dbReference type="InterPro" id="IPR005821">
    <property type="entry name" value="Ion_trans_dom"/>
</dbReference>
<keyword evidence="4 5" id="KW-0472">Membrane</keyword>
<dbReference type="InterPro" id="IPR015925">
    <property type="entry name" value="Ryanodine_IP3_receptor"/>
</dbReference>
<evidence type="ECO:0000256" key="5">
    <source>
        <dbReference type="SAM" id="Phobius"/>
    </source>
</evidence>
<name>A0ABD2QGU4_9PLAT</name>
<keyword evidence="3 5" id="KW-1133">Transmembrane helix</keyword>
<comment type="subcellular location">
    <subcellularLocation>
        <location evidence="1">Membrane</location>
        <topology evidence="1">Multi-pass membrane protein</topology>
    </subcellularLocation>
</comment>
<reference evidence="7 8" key="1">
    <citation type="submission" date="2024-11" db="EMBL/GenBank/DDBJ databases">
        <title>Adaptive evolution of stress response genes in parasites aligns with host niche diversity.</title>
        <authorList>
            <person name="Hahn C."/>
            <person name="Resl P."/>
        </authorList>
    </citation>
    <scope>NUCLEOTIDE SEQUENCE [LARGE SCALE GENOMIC DNA]</scope>
    <source>
        <strain evidence="7">EGGRZ-B1_66</strain>
        <tissue evidence="7">Body</tissue>
    </source>
</reference>
<evidence type="ECO:0000256" key="4">
    <source>
        <dbReference type="ARBA" id="ARBA00023136"/>
    </source>
</evidence>
<evidence type="ECO:0000256" key="2">
    <source>
        <dbReference type="ARBA" id="ARBA00022692"/>
    </source>
</evidence>
<dbReference type="AlphaFoldDB" id="A0ABD2QGU4"/>
<sequence length="239" mass="27774">MNIDTDTLTKDAKSVIKVENNFEKRCDTVRTCFLASVKAGLTSGGGLGDALRRPSISEGTYYYRMIYDLSFFVIITLITPNVVFGVIVDTFGALRQSKDKRDENLRNNCFICGLPRTCFDYCSGKFDHHIKLEHNPWHYFDFFVLLRTKDPTEFTGPESHVYKLVQENSYDWFPRMNAMSIMRQNEEKQCEEQNDIKILIEGLQPLKTVNATVASIKNYLDRKEQERQQKQRYSFLATN</sequence>
<evidence type="ECO:0000259" key="6">
    <source>
        <dbReference type="Pfam" id="PF00520"/>
    </source>
</evidence>
<dbReference type="Gene3D" id="1.10.287.70">
    <property type="match status" value="1"/>
</dbReference>